<comment type="similarity">
    <text evidence="3">Belongs to the halobacterial S-layer protein family.</text>
</comment>
<keyword evidence="6" id="KW-0964">Secreted</keyword>
<feature type="domain" description="PGF-CTERM archaeal protein-sorting signal" evidence="15">
    <location>
        <begin position="834"/>
        <end position="856"/>
    </location>
</feature>
<dbReference type="GO" id="GO:0030115">
    <property type="term" value="C:S-layer"/>
    <property type="evidence" value="ECO:0007669"/>
    <property type="project" value="UniProtKB-SubCell"/>
</dbReference>
<feature type="compositionally biased region" description="Acidic residues" evidence="13">
    <location>
        <begin position="779"/>
        <end position="833"/>
    </location>
</feature>
<dbReference type="InterPro" id="IPR026452">
    <property type="entry name" value="Surf_glycop_sig_pep"/>
</dbReference>
<dbReference type="NCBIfam" id="TIGR04126">
    <property type="entry name" value="PGF_CTERM"/>
    <property type="match status" value="1"/>
</dbReference>
<evidence type="ECO:0000256" key="14">
    <source>
        <dbReference type="SAM" id="Phobius"/>
    </source>
</evidence>
<keyword evidence="12" id="KW-0325">Glycoprotein</keyword>
<sequence>MTSETSLREKGRAVFLAALMVLSVVAMSAAFAGAGAATDEDLSSGSTYWQGQELNITNTDGTVDHDADLQIREYDGDGDIGSLVNEFSLENDQAVVETDGLESGDYVITEADNRSQAIEFDSNGVASQASSPSDAVFEITTQNLDVEFDDDQVNDGDSSTTDLDIDSNRGTYSVIVSADGDLSDEELFNIFVDDPNAQDIYDDIRDDPNTGNTSVDEDLNPTSGTIADATFGEFNAAVFADGEDDSDEQIVLIGINDREEEVDFHGIDAGEYELEFDVVDSTAEDTATIEVVEEDVDGAFDQSVYTQTAGDIVEFTVELEDTDETWIQIGDEDAGFIDIVHVEDDDDTGEVSFKVNTRTLGAHDADAEDVYDAGDDELTSEVHDGIGSTGADFHDEEVGDQLGTTGDFADYLDELGLVSSASDYRSGEEFQLTRPLQATDYDVAANGNGDFIVDSDGESELDDELDLATLDLTTPGVDSISTWVAPSDSADEDGLDELNDIVTERTDIAEDDRLIIKAEATGLYGALVDFDSDGWDSLEDGFEASTLESLVDDDYEGINFEVEADDATGNQDPTALNLGADEDAVFVLADNDAGELYVVVDTSDSDAFDRSIEDGMDFTAELEYETDSDERYAYDTSNLPGSPAGAFGDGTTEDAYPYFSADSTQSVSTEFTIVEPEVAFDNLDEDDNVQLETSDEFTISGETNIAPGSDATVRIRNAGDTPSFLHTLEDTEIASDGTFESESVDLSDRSEGDEGELQFRISGSTIGTADAIFVDELATDDDEPIDDDADDEEPVDDGADDDEPADDDADDEPVDTDDSTDDSSDDTTDDSDDVPGFGVAVALVALLAAAMLALRRQH</sequence>
<evidence type="ECO:0000256" key="9">
    <source>
        <dbReference type="ARBA" id="ARBA00022729"/>
    </source>
</evidence>
<evidence type="ECO:0000256" key="6">
    <source>
        <dbReference type="ARBA" id="ARBA00022525"/>
    </source>
</evidence>
<keyword evidence="18" id="KW-1185">Reference proteome</keyword>
<organism evidence="17 18">
    <name type="scientific">Natrarchaeobius chitinivorans</name>
    <dbReference type="NCBI Taxonomy" id="1679083"/>
    <lineage>
        <taxon>Archaea</taxon>
        <taxon>Methanobacteriati</taxon>
        <taxon>Methanobacteriota</taxon>
        <taxon>Stenosarchaea group</taxon>
        <taxon>Halobacteria</taxon>
        <taxon>Halobacteriales</taxon>
        <taxon>Natrialbaceae</taxon>
        <taxon>Natrarchaeobius</taxon>
    </lineage>
</organism>
<feature type="region of interest" description="Disordered" evidence="13">
    <location>
        <begin position="736"/>
        <end position="755"/>
    </location>
</feature>
<evidence type="ECO:0000313" key="17">
    <source>
        <dbReference type="EMBL" id="RQG98534.1"/>
    </source>
</evidence>
<gene>
    <name evidence="17" type="ORF">EA472_17155</name>
</gene>
<evidence type="ECO:0000256" key="12">
    <source>
        <dbReference type="ARBA" id="ARBA00023180"/>
    </source>
</evidence>
<evidence type="ECO:0000256" key="13">
    <source>
        <dbReference type="SAM" id="MobiDB-lite"/>
    </source>
</evidence>
<evidence type="ECO:0000313" key="18">
    <source>
        <dbReference type="Proteomes" id="UP000281431"/>
    </source>
</evidence>
<keyword evidence="11 14" id="KW-0472">Membrane</keyword>
<dbReference type="EMBL" id="REFZ01000014">
    <property type="protein sequence ID" value="RQG98534.1"/>
    <property type="molecule type" value="Genomic_DNA"/>
</dbReference>
<protein>
    <submittedName>
        <fullName evidence="17">PGF-CTERM sorting domain-containing protein</fullName>
    </submittedName>
</protein>
<keyword evidence="4" id="KW-1003">Cell membrane</keyword>
<dbReference type="Proteomes" id="UP000281431">
    <property type="component" value="Unassembled WGS sequence"/>
</dbReference>
<dbReference type="NCBIfam" id="TIGR04207">
    <property type="entry name" value="halo_sig_pep"/>
    <property type="match status" value="1"/>
</dbReference>
<evidence type="ECO:0000256" key="11">
    <source>
        <dbReference type="ARBA" id="ARBA00023136"/>
    </source>
</evidence>
<feature type="transmembrane region" description="Helical" evidence="14">
    <location>
        <begin position="834"/>
        <end position="854"/>
    </location>
</feature>
<keyword evidence="7" id="KW-0701">S-layer</keyword>
<reference evidence="17 18" key="1">
    <citation type="submission" date="2018-10" db="EMBL/GenBank/DDBJ databases">
        <title>Natrarchaeobius chitinivorans gen. nov., sp. nov., and Natrarchaeobius haloalkaliphilus sp. nov., alkaliphilic, chitin-utilizing haloarchaea from hypersaline alkaline lakes.</title>
        <authorList>
            <person name="Sorokin D.Y."/>
            <person name="Elcheninov A.G."/>
            <person name="Kostrikina N.A."/>
            <person name="Bale N.J."/>
            <person name="Sinninghe Damste J.S."/>
            <person name="Khijniak T.V."/>
            <person name="Kublanov I.V."/>
            <person name="Toshchakov S.V."/>
        </authorList>
    </citation>
    <scope>NUCLEOTIDE SEQUENCE [LARGE SCALE GENOMIC DNA]</scope>
    <source>
        <strain evidence="17 18">AArcht7</strain>
    </source>
</reference>
<proteinExistence type="inferred from homology"/>
<name>A0A3N6MCR3_NATCH</name>
<feature type="region of interest" description="Disordered" evidence="13">
    <location>
        <begin position="779"/>
        <end position="835"/>
    </location>
</feature>
<dbReference type="GO" id="GO:0005886">
    <property type="term" value="C:plasma membrane"/>
    <property type="evidence" value="ECO:0007669"/>
    <property type="project" value="UniProtKB-SubCell"/>
</dbReference>
<evidence type="ECO:0000256" key="2">
    <source>
        <dbReference type="ARBA" id="ARBA00004237"/>
    </source>
</evidence>
<dbReference type="AlphaFoldDB" id="A0A3N6MCR3"/>
<keyword evidence="5" id="KW-0134">Cell wall</keyword>
<comment type="subcellular location">
    <subcellularLocation>
        <location evidence="1">Cell membrane</location>
    </subcellularLocation>
    <subcellularLocation>
        <location evidence="2">Secreted</location>
        <location evidence="2">Cell wall</location>
        <location evidence="2">S-layer</location>
    </subcellularLocation>
</comment>
<dbReference type="Pfam" id="PF18204">
    <property type="entry name" value="PGF-CTERM"/>
    <property type="match status" value="1"/>
</dbReference>
<dbReference type="InterPro" id="IPR026371">
    <property type="entry name" value="PGF_CTERM"/>
</dbReference>
<evidence type="ECO:0000259" key="15">
    <source>
        <dbReference type="Pfam" id="PF18204"/>
    </source>
</evidence>
<evidence type="ECO:0000256" key="10">
    <source>
        <dbReference type="ARBA" id="ARBA00022989"/>
    </source>
</evidence>
<dbReference type="NCBIfam" id="NF045517">
    <property type="entry name" value="halo_surf_dom"/>
    <property type="match status" value="1"/>
</dbReference>
<evidence type="ECO:0000256" key="8">
    <source>
        <dbReference type="ARBA" id="ARBA00022692"/>
    </source>
</evidence>
<evidence type="ECO:0000256" key="3">
    <source>
        <dbReference type="ARBA" id="ARBA00009327"/>
    </source>
</evidence>
<feature type="domain" description="DUF7827" evidence="16">
    <location>
        <begin position="295"/>
        <end position="384"/>
    </location>
</feature>
<evidence type="ECO:0000256" key="1">
    <source>
        <dbReference type="ARBA" id="ARBA00004236"/>
    </source>
</evidence>
<dbReference type="Pfam" id="PF25162">
    <property type="entry name" value="DUF7827"/>
    <property type="match status" value="1"/>
</dbReference>
<evidence type="ECO:0000256" key="5">
    <source>
        <dbReference type="ARBA" id="ARBA00022512"/>
    </source>
</evidence>
<comment type="caution">
    <text evidence="17">The sequence shown here is derived from an EMBL/GenBank/DDBJ whole genome shotgun (WGS) entry which is preliminary data.</text>
</comment>
<keyword evidence="10 14" id="KW-1133">Transmembrane helix</keyword>
<evidence type="ECO:0000259" key="16">
    <source>
        <dbReference type="Pfam" id="PF25162"/>
    </source>
</evidence>
<evidence type="ECO:0000256" key="7">
    <source>
        <dbReference type="ARBA" id="ARBA00022601"/>
    </source>
</evidence>
<keyword evidence="8 14" id="KW-0812">Transmembrane</keyword>
<keyword evidence="9" id="KW-0732">Signal</keyword>
<evidence type="ECO:0000256" key="4">
    <source>
        <dbReference type="ARBA" id="ARBA00022475"/>
    </source>
</evidence>
<dbReference type="InterPro" id="IPR057149">
    <property type="entry name" value="DUF7827"/>
</dbReference>
<accession>A0A3N6MCR3</accession>